<dbReference type="RefSeq" id="XP_020045407.1">
    <property type="nucleotide sequence ID" value="XM_020193883.1"/>
</dbReference>
<feature type="compositionally biased region" description="Low complexity" evidence="1">
    <location>
        <begin position="60"/>
        <end position="76"/>
    </location>
</feature>
<feature type="compositionally biased region" description="Low complexity" evidence="1">
    <location>
        <begin position="38"/>
        <end position="51"/>
    </location>
</feature>
<feature type="compositionally biased region" description="Low complexity" evidence="1">
    <location>
        <begin position="95"/>
        <end position="140"/>
    </location>
</feature>
<gene>
    <name evidence="2" type="ORF">ASCRUDRAFT_77493</name>
</gene>
<feature type="compositionally biased region" description="Polar residues" evidence="1">
    <location>
        <begin position="1"/>
        <end position="15"/>
    </location>
</feature>
<sequence>MPSNPNEVKSSSPISSVRDKPIVTSPALSQNSNFSKPQQSLQNQISSQLSSVGSLARRPGSISNGNNSYSSLSGPSMNYQSQAGIVPPPAQTGLNNGNSSSNSNNSNNSNNSDNSNNGNNGNSNNSNSNNSNNNINFNSFRSNSNLSTSSVFQRNFNGIGITNGNDVYTEDPLDELTKLYANSEQFYLGNTNTNGNSPVSNSMIEQQLKLITADGGASGSLQSSESEKDRNFNTTSYDPNLYANLHWFDQWDENFEGISN</sequence>
<dbReference type="EMBL" id="KV454488">
    <property type="protein sequence ID" value="ODV59100.1"/>
    <property type="molecule type" value="Genomic_DNA"/>
</dbReference>
<dbReference type="AlphaFoldDB" id="A0A1D2VC15"/>
<dbReference type="InParanoid" id="A0A1D2VC15"/>
<protein>
    <submittedName>
        <fullName evidence="2">Uncharacterized protein</fullName>
    </submittedName>
</protein>
<reference evidence="3" key="1">
    <citation type="submission" date="2016-05" db="EMBL/GenBank/DDBJ databases">
        <title>Comparative genomics of biotechnologically important yeasts.</title>
        <authorList>
            <consortium name="DOE Joint Genome Institute"/>
            <person name="Riley R."/>
            <person name="Haridas S."/>
            <person name="Wolfe K.H."/>
            <person name="Lopes M.R."/>
            <person name="Hittinger C.T."/>
            <person name="Goker M."/>
            <person name="Salamov A."/>
            <person name="Wisecaver J."/>
            <person name="Long T.M."/>
            <person name="Aerts A.L."/>
            <person name="Barry K."/>
            <person name="Choi C."/>
            <person name="Clum A."/>
            <person name="Coughlan A.Y."/>
            <person name="Deshpande S."/>
            <person name="Douglass A.P."/>
            <person name="Hanson S.J."/>
            <person name="Klenk H.-P."/>
            <person name="Labutti K."/>
            <person name="Lapidus A."/>
            <person name="Lindquist E."/>
            <person name="Lipzen A."/>
            <person name="Meier-Kolthoff J.P."/>
            <person name="Ohm R.A."/>
            <person name="Otillar R.P."/>
            <person name="Pangilinan J."/>
            <person name="Peng Y."/>
            <person name="Rokas A."/>
            <person name="Rosa C.A."/>
            <person name="Scheuner C."/>
            <person name="Sibirny A.A."/>
            <person name="Slot J.C."/>
            <person name="Stielow J.B."/>
            <person name="Sun H."/>
            <person name="Kurtzman C.P."/>
            <person name="Blackwell M."/>
            <person name="Grigoriev I.V."/>
            <person name="Jeffries T.W."/>
        </authorList>
    </citation>
    <scope>NUCLEOTIDE SEQUENCE [LARGE SCALE GENOMIC DNA]</scope>
    <source>
        <strain evidence="3">DSM 1968</strain>
    </source>
</reference>
<evidence type="ECO:0000313" key="3">
    <source>
        <dbReference type="Proteomes" id="UP000095038"/>
    </source>
</evidence>
<proteinExistence type="predicted"/>
<feature type="non-terminal residue" evidence="2">
    <location>
        <position position="1"/>
    </location>
</feature>
<dbReference type="Proteomes" id="UP000095038">
    <property type="component" value="Unassembled WGS sequence"/>
</dbReference>
<evidence type="ECO:0000313" key="2">
    <source>
        <dbReference type="EMBL" id="ODV59100.1"/>
    </source>
</evidence>
<name>A0A1D2VC15_9ASCO</name>
<keyword evidence="3" id="KW-1185">Reference proteome</keyword>
<accession>A0A1D2VC15</accession>
<feature type="compositionally biased region" description="Polar residues" evidence="1">
    <location>
        <begin position="26"/>
        <end position="37"/>
    </location>
</feature>
<feature type="region of interest" description="Disordered" evidence="1">
    <location>
        <begin position="1"/>
        <end position="140"/>
    </location>
</feature>
<organism evidence="2 3">
    <name type="scientific">Ascoidea rubescens DSM 1968</name>
    <dbReference type="NCBI Taxonomy" id="1344418"/>
    <lineage>
        <taxon>Eukaryota</taxon>
        <taxon>Fungi</taxon>
        <taxon>Dikarya</taxon>
        <taxon>Ascomycota</taxon>
        <taxon>Saccharomycotina</taxon>
        <taxon>Saccharomycetes</taxon>
        <taxon>Ascoideaceae</taxon>
        <taxon>Ascoidea</taxon>
    </lineage>
</organism>
<dbReference type="GeneID" id="30967519"/>
<evidence type="ECO:0000256" key="1">
    <source>
        <dbReference type="SAM" id="MobiDB-lite"/>
    </source>
</evidence>